<dbReference type="Gene3D" id="2.40.128.520">
    <property type="match status" value="1"/>
</dbReference>
<dbReference type="RefSeq" id="WP_108174793.1">
    <property type="nucleotide sequence ID" value="NZ_JAIESU010000003.1"/>
</dbReference>
<organism evidence="3 4">
    <name type="scientific">Phreatobacter oligotrophus</name>
    <dbReference type="NCBI Taxonomy" id="1122261"/>
    <lineage>
        <taxon>Bacteria</taxon>
        <taxon>Pseudomonadati</taxon>
        <taxon>Pseudomonadota</taxon>
        <taxon>Alphaproteobacteria</taxon>
        <taxon>Hyphomicrobiales</taxon>
        <taxon>Phreatobacteraceae</taxon>
        <taxon>Phreatobacter</taxon>
    </lineage>
</organism>
<evidence type="ECO:0000259" key="2">
    <source>
        <dbReference type="Pfam" id="PF09917"/>
    </source>
</evidence>
<evidence type="ECO:0000256" key="1">
    <source>
        <dbReference type="SAM" id="SignalP"/>
    </source>
</evidence>
<evidence type="ECO:0000313" key="4">
    <source>
        <dbReference type="Proteomes" id="UP000241808"/>
    </source>
</evidence>
<dbReference type="AlphaFoldDB" id="A0A2T4ZG01"/>
<dbReference type="PANTHER" id="PTHR36919:SF2">
    <property type="entry name" value="BLL6627 PROTEIN"/>
    <property type="match status" value="1"/>
</dbReference>
<dbReference type="PANTHER" id="PTHR36919">
    <property type="entry name" value="BLR1215 PROTEIN"/>
    <property type="match status" value="1"/>
</dbReference>
<keyword evidence="1" id="KW-0732">Signal</keyword>
<dbReference type="InterPro" id="IPR019223">
    <property type="entry name" value="DUF2147"/>
</dbReference>
<dbReference type="Pfam" id="PF09917">
    <property type="entry name" value="DUF2147"/>
    <property type="match status" value="1"/>
</dbReference>
<feature type="chain" id="PRO_5015635369" evidence="1">
    <location>
        <begin position="22"/>
        <end position="123"/>
    </location>
</feature>
<protein>
    <submittedName>
        <fullName evidence="3">Uncharacterized protein (DUF2147 family)</fullName>
    </submittedName>
</protein>
<gene>
    <name evidence="3" type="ORF">C8P69_102236</name>
</gene>
<dbReference type="Proteomes" id="UP000241808">
    <property type="component" value="Unassembled WGS sequence"/>
</dbReference>
<accession>A0A2T4ZG01</accession>
<evidence type="ECO:0000313" key="3">
    <source>
        <dbReference type="EMBL" id="PTM60852.1"/>
    </source>
</evidence>
<sequence length="123" mass="13060">MRFLSLLAASGLILSATAASANTIDGTWMRGDGNARVRIAPCGDKVCATNVWIGDTSNGEEVGDRLIMTLAPEGGGRLAGTAFDPKRQRSYNIIITSNGQQMSTKGCILGRLLCREVTWTAAR</sequence>
<feature type="signal peptide" evidence="1">
    <location>
        <begin position="1"/>
        <end position="21"/>
    </location>
</feature>
<name>A0A2T4ZG01_9HYPH</name>
<feature type="domain" description="DUF2147" evidence="2">
    <location>
        <begin position="26"/>
        <end position="120"/>
    </location>
</feature>
<keyword evidence="4" id="KW-1185">Reference proteome</keyword>
<reference evidence="3 4" key="1">
    <citation type="submission" date="2018-04" db="EMBL/GenBank/DDBJ databases">
        <title>Genomic Encyclopedia of Archaeal and Bacterial Type Strains, Phase II (KMG-II): from individual species to whole genera.</title>
        <authorList>
            <person name="Goeker M."/>
        </authorList>
    </citation>
    <scope>NUCLEOTIDE SEQUENCE [LARGE SCALE GENOMIC DNA]</scope>
    <source>
        <strain evidence="3 4">DSM 25521</strain>
    </source>
</reference>
<dbReference type="OrthoDB" id="9811671at2"/>
<comment type="caution">
    <text evidence="3">The sequence shown here is derived from an EMBL/GenBank/DDBJ whole genome shotgun (WGS) entry which is preliminary data.</text>
</comment>
<dbReference type="EMBL" id="PZZL01000002">
    <property type="protein sequence ID" value="PTM60852.1"/>
    <property type="molecule type" value="Genomic_DNA"/>
</dbReference>
<proteinExistence type="predicted"/>